<dbReference type="EMBL" id="JAGPNL010000002">
    <property type="protein sequence ID" value="MBQ0827195.1"/>
    <property type="molecule type" value="Genomic_DNA"/>
</dbReference>
<dbReference type="RefSeq" id="WP_210871277.1">
    <property type="nucleotide sequence ID" value="NZ_JAGPNL010000002.1"/>
</dbReference>
<evidence type="ECO:0000259" key="2">
    <source>
        <dbReference type="Pfam" id="PF00501"/>
    </source>
</evidence>
<accession>A0A940XM02</accession>
<proteinExistence type="predicted"/>
<evidence type="ECO:0000313" key="4">
    <source>
        <dbReference type="Proteomes" id="UP000677875"/>
    </source>
</evidence>
<feature type="domain" description="AMP-dependent synthetase/ligase" evidence="2">
    <location>
        <begin position="18"/>
        <end position="389"/>
    </location>
</feature>
<dbReference type="Proteomes" id="UP000677875">
    <property type="component" value="Unassembled WGS sequence"/>
</dbReference>
<name>A0A940XM02_9ACTN</name>
<dbReference type="SUPFAM" id="SSF56801">
    <property type="entry name" value="Acetyl-CoA synthetase-like"/>
    <property type="match status" value="1"/>
</dbReference>
<dbReference type="AlphaFoldDB" id="A0A940XM02"/>
<dbReference type="InterPro" id="IPR042099">
    <property type="entry name" value="ANL_N_sf"/>
</dbReference>
<keyword evidence="4" id="KW-1185">Reference proteome</keyword>
<sequence length="558" mass="60493">MFKVPKSKKLLYLGVVSERAAEQYGDTPITLDHALDAFPEAGRKLTVAEFAGHVADTADRLWAAGVRPSEHVAVHKTSGFDITVLACGAARIGAIPVMLSPHLDGESIGRLLERLERPTLLTDEAKLTGPLAGLALDELTTRVVTVTGTRPGAIAFADLAGAARREPVLLGPDQPALMTHTSGTTGIPKLVVHSARSLGARGNWQEKVVSFIRKRETVLMHVSYVHSRMYLGLAVLQSRGMPMVFLNDGSPAHVADMLVRHRPGVLETHPNSFLEWEEMLDDPRRPIANVKYFNSTFDAIHPSTMHKFLHASGRRSPVFLQVYGQSECGPLAARTYRRRNALKADGRCQGYPTPGMTKYRLVPRSGAKPSKENPGYIDVSTAGRALTYYGEQERFDRQVLGEWWRGGDVGYRTRWGCLHLLDREVDVIAGIGSTLEVEDAVLHRLDELTELVVVPGPDKRPVPVVCTRGDVPLDMERWKAAVAGQPTLGTPVQRRLADLPRTATAKIRRLELARQLAESAATGQDEPAAQTVGGGQAVGGGEAGEGAGLVREGSGAAR</sequence>
<feature type="compositionally biased region" description="Gly residues" evidence="1">
    <location>
        <begin position="532"/>
        <end position="547"/>
    </location>
</feature>
<dbReference type="InterPro" id="IPR020845">
    <property type="entry name" value="AMP-binding_CS"/>
</dbReference>
<protein>
    <submittedName>
        <fullName evidence="3">Acyl-CoA synthetase</fullName>
    </submittedName>
</protein>
<dbReference type="PANTHER" id="PTHR43767">
    <property type="entry name" value="LONG-CHAIN-FATTY-ACID--COA LIGASE"/>
    <property type="match status" value="1"/>
</dbReference>
<gene>
    <name evidence="3" type="ORF">J5Y05_11805</name>
</gene>
<evidence type="ECO:0000313" key="3">
    <source>
        <dbReference type="EMBL" id="MBQ0827195.1"/>
    </source>
</evidence>
<evidence type="ECO:0000256" key="1">
    <source>
        <dbReference type="SAM" id="MobiDB-lite"/>
    </source>
</evidence>
<reference evidence="3" key="1">
    <citation type="submission" date="2021-04" db="EMBL/GenBank/DDBJ databases">
        <title>Genome seq and assembly of Streptomyces sp. RG38.</title>
        <authorList>
            <person name="Chhetri G."/>
        </authorList>
    </citation>
    <scope>NUCLEOTIDE SEQUENCE</scope>
    <source>
        <strain evidence="3">RG38</strain>
    </source>
</reference>
<comment type="caution">
    <text evidence="3">The sequence shown here is derived from an EMBL/GenBank/DDBJ whole genome shotgun (WGS) entry which is preliminary data.</text>
</comment>
<dbReference type="InterPro" id="IPR050237">
    <property type="entry name" value="ATP-dep_AMP-bd_enzyme"/>
</dbReference>
<dbReference type="Gene3D" id="3.40.50.12780">
    <property type="entry name" value="N-terminal domain of ligase-like"/>
    <property type="match status" value="1"/>
</dbReference>
<dbReference type="PANTHER" id="PTHR43767:SF1">
    <property type="entry name" value="NONRIBOSOMAL PEPTIDE SYNTHASE PES1 (EUROFUNG)-RELATED"/>
    <property type="match status" value="1"/>
</dbReference>
<dbReference type="InterPro" id="IPR000873">
    <property type="entry name" value="AMP-dep_synth/lig_dom"/>
</dbReference>
<dbReference type="Pfam" id="PF00501">
    <property type="entry name" value="AMP-binding"/>
    <property type="match status" value="1"/>
</dbReference>
<feature type="region of interest" description="Disordered" evidence="1">
    <location>
        <begin position="518"/>
        <end position="558"/>
    </location>
</feature>
<dbReference type="PROSITE" id="PS00455">
    <property type="entry name" value="AMP_BINDING"/>
    <property type="match status" value="1"/>
</dbReference>
<organism evidence="3 4">
    <name type="scientific">Streptomyces tagetis</name>
    <dbReference type="NCBI Taxonomy" id="2820809"/>
    <lineage>
        <taxon>Bacteria</taxon>
        <taxon>Bacillati</taxon>
        <taxon>Actinomycetota</taxon>
        <taxon>Actinomycetes</taxon>
        <taxon>Kitasatosporales</taxon>
        <taxon>Streptomycetaceae</taxon>
        <taxon>Streptomyces</taxon>
    </lineage>
</organism>